<dbReference type="Pfam" id="PF07004">
    <property type="entry name" value="SHIPPO-rpt"/>
    <property type="match status" value="1"/>
</dbReference>
<dbReference type="PANTHER" id="PTHR31508:SF2">
    <property type="entry name" value="PROTEIN PITCHFORK"/>
    <property type="match status" value="1"/>
</dbReference>
<protein>
    <submittedName>
        <fullName evidence="1">Uncharacterized protein</fullName>
    </submittedName>
</protein>
<dbReference type="AlphaFoldDB" id="A0A834J8M8"/>
<dbReference type="InterPro" id="IPR033602">
    <property type="entry name" value="CIMAP3"/>
</dbReference>
<dbReference type="PANTHER" id="PTHR31508">
    <property type="entry name" value="PROTEIN PITCHFORK"/>
    <property type="match status" value="1"/>
</dbReference>
<name>A0A834J8M8_VESVU</name>
<dbReference type="EMBL" id="JACSEA010000017">
    <property type="protein sequence ID" value="KAF7383455.1"/>
    <property type="molecule type" value="Genomic_DNA"/>
</dbReference>
<sequence>MEDFQYVIKKQERQKICFGSGCPHDMSKRDMTSFMRYYTKDNYENISPNKYNVLDSFLAAKNKPCSHSISKKGYGGITRTMHKIERSEDFPSPANYNIVSSFKSIKESRFPFASSTKRTTFIANVNPGPGTYTPIEKKEIAFEHSFGGRVKMRLGVQFKCCSNNTDVCKICGQKPEGDYWHCNNKIFLCRPCMTDAFQTQSKYKREELKHFSRVRDCSDIHQHEKTDANIWLIHPKLLKQRLVKETYLTSYLKN</sequence>
<evidence type="ECO:0000313" key="2">
    <source>
        <dbReference type="Proteomes" id="UP000614350"/>
    </source>
</evidence>
<dbReference type="Proteomes" id="UP000614350">
    <property type="component" value="Unassembled WGS sequence"/>
</dbReference>
<organism evidence="1 2">
    <name type="scientific">Vespula vulgaris</name>
    <name type="common">Yellow jacket</name>
    <name type="synonym">Wasp</name>
    <dbReference type="NCBI Taxonomy" id="7454"/>
    <lineage>
        <taxon>Eukaryota</taxon>
        <taxon>Metazoa</taxon>
        <taxon>Ecdysozoa</taxon>
        <taxon>Arthropoda</taxon>
        <taxon>Hexapoda</taxon>
        <taxon>Insecta</taxon>
        <taxon>Pterygota</taxon>
        <taxon>Neoptera</taxon>
        <taxon>Endopterygota</taxon>
        <taxon>Hymenoptera</taxon>
        <taxon>Apocrita</taxon>
        <taxon>Aculeata</taxon>
        <taxon>Vespoidea</taxon>
        <taxon>Vespidae</taxon>
        <taxon>Vespinae</taxon>
        <taxon>Vespula</taxon>
    </lineage>
</organism>
<proteinExistence type="predicted"/>
<comment type="caution">
    <text evidence="1">The sequence shown here is derived from an EMBL/GenBank/DDBJ whole genome shotgun (WGS) entry which is preliminary data.</text>
</comment>
<accession>A0A834J8M8</accession>
<dbReference type="GO" id="GO:0008092">
    <property type="term" value="F:cytoskeletal protein binding"/>
    <property type="evidence" value="ECO:0007669"/>
    <property type="project" value="TreeGrafter"/>
</dbReference>
<evidence type="ECO:0000313" key="1">
    <source>
        <dbReference type="EMBL" id="KAF7383455.1"/>
    </source>
</evidence>
<gene>
    <name evidence="1" type="ORF">HZH66_012805</name>
</gene>
<dbReference type="GO" id="GO:0031344">
    <property type="term" value="P:regulation of cell projection organization"/>
    <property type="evidence" value="ECO:0007669"/>
    <property type="project" value="TreeGrafter"/>
</dbReference>
<reference evidence="1" key="1">
    <citation type="journal article" date="2020" name="G3 (Bethesda)">
        <title>High-Quality Assemblies for Three Invasive Social Wasps from the &lt;i&gt;Vespula&lt;/i&gt; Genus.</title>
        <authorList>
            <person name="Harrop T.W.R."/>
            <person name="Guhlin J."/>
            <person name="McLaughlin G.M."/>
            <person name="Permina E."/>
            <person name="Stockwell P."/>
            <person name="Gilligan J."/>
            <person name="Le Lec M.F."/>
            <person name="Gruber M.A.M."/>
            <person name="Quinn O."/>
            <person name="Lovegrove M."/>
            <person name="Duncan E.J."/>
            <person name="Remnant E.J."/>
            <person name="Van Eeckhoven J."/>
            <person name="Graham B."/>
            <person name="Knapp R.A."/>
            <person name="Langford K.W."/>
            <person name="Kronenberg Z."/>
            <person name="Press M.O."/>
            <person name="Eacker S.M."/>
            <person name="Wilson-Rankin E.E."/>
            <person name="Purcell J."/>
            <person name="Lester P.J."/>
            <person name="Dearden P.K."/>
        </authorList>
    </citation>
    <scope>NUCLEOTIDE SEQUENCE</scope>
    <source>
        <strain evidence="1">Marl-1</strain>
    </source>
</reference>
<dbReference type="InterPro" id="IPR010736">
    <property type="entry name" value="SHIPPO-rpt"/>
</dbReference>
<keyword evidence="2" id="KW-1185">Reference proteome</keyword>